<dbReference type="AlphaFoldDB" id="A0A212KJE6"/>
<dbReference type="NCBIfam" id="TIGR00786">
    <property type="entry name" value="dctM"/>
    <property type="match status" value="1"/>
</dbReference>
<comment type="function">
    <text evidence="7">Part of the tripartite ATP-independent periplasmic (TRAP) transport system.</text>
</comment>
<dbReference type="PANTHER" id="PTHR33362:SF4">
    <property type="entry name" value="2,3-DIKETO-L-GULONATE TRAP TRANSPORTER LARGE PERMEASE PROTEIN YIAN"/>
    <property type="match status" value="1"/>
</dbReference>
<dbReference type="InterPro" id="IPR004681">
    <property type="entry name" value="TRAP_DctM"/>
</dbReference>
<evidence type="ECO:0000256" key="6">
    <source>
        <dbReference type="ARBA" id="ARBA00023136"/>
    </source>
</evidence>
<dbReference type="Pfam" id="PF06808">
    <property type="entry name" value="DctM"/>
    <property type="match status" value="1"/>
</dbReference>
<feature type="transmembrane region" description="Helical" evidence="7">
    <location>
        <begin position="278"/>
        <end position="295"/>
    </location>
</feature>
<feature type="transmembrane region" description="Helical" evidence="7">
    <location>
        <begin position="95"/>
        <end position="113"/>
    </location>
</feature>
<dbReference type="PANTHER" id="PTHR33362">
    <property type="entry name" value="SIALIC ACID TRAP TRANSPORTER PERMEASE PROTEIN SIAT-RELATED"/>
    <property type="match status" value="1"/>
</dbReference>
<accession>A0A212KJE6</accession>
<dbReference type="EMBL" id="FLUO01000002">
    <property type="protein sequence ID" value="SBW11772.1"/>
    <property type="molecule type" value="Genomic_DNA"/>
</dbReference>
<feature type="transmembrane region" description="Helical" evidence="7">
    <location>
        <begin position="214"/>
        <end position="236"/>
    </location>
</feature>
<proteinExistence type="inferred from homology"/>
<evidence type="ECO:0000256" key="7">
    <source>
        <dbReference type="RuleBase" id="RU369079"/>
    </source>
</evidence>
<feature type="transmembrane region" description="Helical" evidence="7">
    <location>
        <begin position="357"/>
        <end position="382"/>
    </location>
</feature>
<gene>
    <name evidence="9" type="ORF">KL86APRO_20302</name>
</gene>
<keyword evidence="7" id="KW-0813">Transport</keyword>
<comment type="similarity">
    <text evidence="7">Belongs to the TRAP transporter large permease family.</text>
</comment>
<keyword evidence="6 7" id="KW-0472">Membrane</keyword>
<sequence>MTWMLIVPLMLGLFALNFRLFLAMFAASLCYFVFFASVPMQISVQQFIGPSQNASLLAIPFFILLGTLMSCTGIAHRLLKVADLIVGRLTGGMGLANILLSTMLGGISASNLADAAMLTRMMVPEMERQGYNRAFAAGVTAAGSLITPIIPPGIALIIYGLVADVSIGKMFMAGILPGLLCCVLLMAATYFVAKRRGYRPARTAWPTAAESRRTLVGAWPALFLVVVIIGGIRLNVFTPTEAGAIGVVTVIVIGFLIFREMTVDDVVRALCDTAKSTAAVMVVIMASSALAWIFSLEHAGDKLAALILDLTTNKYAFLMVVNALLLVLGMLIEGNAIMIVLVPLLMPVVRQLGIDPVHFGIVLILNLAIGCLTPPVGTVMLLVCNLSKVSLADFVRQAWPMFVALFLALGLITFVPFFSLALL</sequence>
<dbReference type="GO" id="GO:0005886">
    <property type="term" value="C:plasma membrane"/>
    <property type="evidence" value="ECO:0007669"/>
    <property type="project" value="UniProtKB-SubCell"/>
</dbReference>
<comment type="subcellular location">
    <subcellularLocation>
        <location evidence="1 7">Cell inner membrane</location>
        <topology evidence="1 7">Multi-pass membrane protein</topology>
    </subcellularLocation>
</comment>
<dbReference type="InterPro" id="IPR010656">
    <property type="entry name" value="DctM"/>
</dbReference>
<feature type="transmembrane region" description="Helical" evidence="7">
    <location>
        <begin position="242"/>
        <end position="258"/>
    </location>
</feature>
<evidence type="ECO:0000256" key="3">
    <source>
        <dbReference type="ARBA" id="ARBA00022519"/>
    </source>
</evidence>
<feature type="transmembrane region" description="Helical" evidence="7">
    <location>
        <begin position="54"/>
        <end position="75"/>
    </location>
</feature>
<evidence type="ECO:0000313" key="9">
    <source>
        <dbReference type="EMBL" id="SBW11772.1"/>
    </source>
</evidence>
<feature type="transmembrane region" description="Helical" evidence="7">
    <location>
        <begin position="315"/>
        <end position="345"/>
    </location>
</feature>
<feature type="transmembrane region" description="Helical" evidence="7">
    <location>
        <begin position="134"/>
        <end position="159"/>
    </location>
</feature>
<dbReference type="PIRSF" id="PIRSF006066">
    <property type="entry name" value="HI0050"/>
    <property type="match status" value="1"/>
</dbReference>
<evidence type="ECO:0000256" key="1">
    <source>
        <dbReference type="ARBA" id="ARBA00004429"/>
    </source>
</evidence>
<comment type="subunit">
    <text evidence="7">The complex comprises the extracytoplasmic solute receptor protein and the two transmembrane proteins.</text>
</comment>
<keyword evidence="3 7" id="KW-0997">Cell inner membrane</keyword>
<feature type="transmembrane region" description="Helical" evidence="7">
    <location>
        <begin position="402"/>
        <end position="422"/>
    </location>
</feature>
<evidence type="ECO:0000259" key="8">
    <source>
        <dbReference type="Pfam" id="PF06808"/>
    </source>
</evidence>
<feature type="domain" description="TRAP C4-dicarboxylate transport system permease DctM subunit" evidence="8">
    <location>
        <begin position="9"/>
        <end position="416"/>
    </location>
</feature>
<keyword evidence="2" id="KW-1003">Cell membrane</keyword>
<organism evidence="9">
    <name type="scientific">uncultured Alphaproteobacteria bacterium</name>
    <dbReference type="NCBI Taxonomy" id="91750"/>
    <lineage>
        <taxon>Bacteria</taxon>
        <taxon>Pseudomonadati</taxon>
        <taxon>Pseudomonadota</taxon>
        <taxon>Alphaproteobacteria</taxon>
        <taxon>environmental samples</taxon>
    </lineage>
</organism>
<reference evidence="9" key="1">
    <citation type="submission" date="2016-04" db="EMBL/GenBank/DDBJ databases">
        <authorList>
            <person name="Evans L.H."/>
            <person name="Alamgir A."/>
            <person name="Owens N."/>
            <person name="Weber N.D."/>
            <person name="Virtaneva K."/>
            <person name="Barbian K."/>
            <person name="Babar A."/>
            <person name="Rosenke K."/>
        </authorList>
    </citation>
    <scope>NUCLEOTIDE SEQUENCE</scope>
    <source>
        <strain evidence="9">86</strain>
    </source>
</reference>
<name>A0A212KJE6_9PROT</name>
<dbReference type="GO" id="GO:0022857">
    <property type="term" value="F:transmembrane transporter activity"/>
    <property type="evidence" value="ECO:0007669"/>
    <property type="project" value="UniProtKB-UniRule"/>
</dbReference>
<keyword evidence="4 7" id="KW-0812">Transmembrane</keyword>
<evidence type="ECO:0000256" key="4">
    <source>
        <dbReference type="ARBA" id="ARBA00022692"/>
    </source>
</evidence>
<feature type="transmembrane region" description="Helical" evidence="7">
    <location>
        <begin position="171"/>
        <end position="193"/>
    </location>
</feature>
<protein>
    <recommendedName>
        <fullName evidence="7">TRAP transporter large permease protein</fullName>
    </recommendedName>
</protein>
<evidence type="ECO:0000256" key="2">
    <source>
        <dbReference type="ARBA" id="ARBA00022475"/>
    </source>
</evidence>
<keyword evidence="5 7" id="KW-1133">Transmembrane helix</keyword>
<feature type="transmembrane region" description="Helical" evidence="7">
    <location>
        <begin position="20"/>
        <end position="42"/>
    </location>
</feature>
<evidence type="ECO:0000256" key="5">
    <source>
        <dbReference type="ARBA" id="ARBA00022989"/>
    </source>
</evidence>